<dbReference type="CDD" id="cd06223">
    <property type="entry name" value="PRTases_typeI"/>
    <property type="match status" value="1"/>
</dbReference>
<dbReference type="InterPro" id="IPR000836">
    <property type="entry name" value="PRTase_dom"/>
</dbReference>
<protein>
    <submittedName>
        <fullName evidence="2">Putative phosphoribosyl transferase</fullName>
    </submittedName>
</protein>
<accession>A0A370GSA5</accession>
<dbReference type="Pfam" id="PF00156">
    <property type="entry name" value="Pribosyltran"/>
    <property type="match status" value="1"/>
</dbReference>
<dbReference type="InterPro" id="IPR050137">
    <property type="entry name" value="PyrR_bifunctional"/>
</dbReference>
<dbReference type="InterPro" id="IPR029057">
    <property type="entry name" value="PRTase-like"/>
</dbReference>
<dbReference type="Gene3D" id="3.40.50.2020">
    <property type="match status" value="1"/>
</dbReference>
<gene>
    <name evidence="2" type="ORF">C8D86_105101</name>
</gene>
<organism evidence="2 3">
    <name type="scientific">Aquicella lusitana</name>
    <dbReference type="NCBI Taxonomy" id="254246"/>
    <lineage>
        <taxon>Bacteria</taxon>
        <taxon>Pseudomonadati</taxon>
        <taxon>Pseudomonadota</taxon>
        <taxon>Gammaproteobacteria</taxon>
        <taxon>Legionellales</taxon>
        <taxon>Coxiellaceae</taxon>
        <taxon>Aquicella</taxon>
    </lineage>
</organism>
<keyword evidence="3" id="KW-1185">Reference proteome</keyword>
<evidence type="ECO:0000313" key="2">
    <source>
        <dbReference type="EMBL" id="RDI46577.1"/>
    </source>
</evidence>
<sequence length="230" mass="25233">MFMAQNFNIMERYRNRKEAGKILARALSAYAGQDDVIVLALPRGGVPVAFEIAKALQAPLDVFIVRKLGVPGHSELAMGAIATGGTAVFNEDIVEHLQIPESAIQAVIAEEKQELNRRNAAYRGSQPFPSLKEKIIILVDDGIATGATVRAAINALKQQKPKKIILAVPVADPSLCEKLQLMVDELYCPLKPSSLYAVGAWYEDFSQTEDEEVYTLLKEAKQLKKNGNKI</sequence>
<reference evidence="2 3" key="1">
    <citation type="submission" date="2018-07" db="EMBL/GenBank/DDBJ databases">
        <title>Genomic Encyclopedia of Type Strains, Phase IV (KMG-IV): sequencing the most valuable type-strain genomes for metagenomic binning, comparative biology and taxonomic classification.</title>
        <authorList>
            <person name="Goeker M."/>
        </authorList>
    </citation>
    <scope>NUCLEOTIDE SEQUENCE [LARGE SCALE GENOMIC DNA]</scope>
    <source>
        <strain evidence="2 3">DSM 16500</strain>
    </source>
</reference>
<feature type="domain" description="Phosphoribosyltransferase" evidence="1">
    <location>
        <begin position="80"/>
        <end position="174"/>
    </location>
</feature>
<dbReference type="GO" id="GO:0016740">
    <property type="term" value="F:transferase activity"/>
    <property type="evidence" value="ECO:0007669"/>
    <property type="project" value="UniProtKB-KW"/>
</dbReference>
<dbReference type="PANTHER" id="PTHR11608">
    <property type="entry name" value="BIFUNCTIONAL PROTEIN PYRR"/>
    <property type="match status" value="1"/>
</dbReference>
<proteinExistence type="predicted"/>
<dbReference type="AlphaFoldDB" id="A0A370GSA5"/>
<dbReference type="PANTHER" id="PTHR11608:SF0">
    <property type="entry name" value="BIFUNCTIONAL PROTEIN PYRR"/>
    <property type="match status" value="1"/>
</dbReference>
<evidence type="ECO:0000259" key="1">
    <source>
        <dbReference type="Pfam" id="PF00156"/>
    </source>
</evidence>
<keyword evidence="2" id="KW-0808">Transferase</keyword>
<evidence type="ECO:0000313" key="3">
    <source>
        <dbReference type="Proteomes" id="UP000254720"/>
    </source>
</evidence>
<dbReference type="SUPFAM" id="SSF53271">
    <property type="entry name" value="PRTase-like"/>
    <property type="match status" value="1"/>
</dbReference>
<dbReference type="EMBL" id="QQAX01000005">
    <property type="protein sequence ID" value="RDI46577.1"/>
    <property type="molecule type" value="Genomic_DNA"/>
</dbReference>
<name>A0A370GSA5_9COXI</name>
<dbReference type="Gene3D" id="3.30.1310.20">
    <property type="entry name" value="PRTase-like"/>
    <property type="match status" value="1"/>
</dbReference>
<comment type="caution">
    <text evidence="2">The sequence shown here is derived from an EMBL/GenBank/DDBJ whole genome shotgun (WGS) entry which is preliminary data.</text>
</comment>
<dbReference type="Proteomes" id="UP000254720">
    <property type="component" value="Unassembled WGS sequence"/>
</dbReference>